<feature type="domain" description="Cupin type-2" evidence="1">
    <location>
        <begin position="63"/>
        <end position="128"/>
    </location>
</feature>
<dbReference type="EMBL" id="MTBC01000006">
    <property type="protein sequence ID" value="OQD42450.1"/>
    <property type="molecule type" value="Genomic_DNA"/>
</dbReference>
<dbReference type="InterPro" id="IPR014710">
    <property type="entry name" value="RmlC-like_jellyroll"/>
</dbReference>
<dbReference type="Pfam" id="PF07883">
    <property type="entry name" value="Cupin_2"/>
    <property type="match status" value="1"/>
</dbReference>
<dbReference type="RefSeq" id="WP_080319152.1">
    <property type="nucleotide sequence ID" value="NZ_MTBC01000006.1"/>
</dbReference>
<evidence type="ECO:0000259" key="1">
    <source>
        <dbReference type="Pfam" id="PF07883"/>
    </source>
</evidence>
<dbReference type="Proteomes" id="UP000191680">
    <property type="component" value="Unassembled WGS sequence"/>
</dbReference>
<dbReference type="SUPFAM" id="SSF51182">
    <property type="entry name" value="RmlC-like cupins"/>
    <property type="match status" value="1"/>
</dbReference>
<dbReference type="OrthoDB" id="9806121at2"/>
<dbReference type="InterPro" id="IPR013096">
    <property type="entry name" value="Cupin_2"/>
</dbReference>
<dbReference type="AlphaFoldDB" id="A0A1V6LQH5"/>
<evidence type="ECO:0000313" key="2">
    <source>
        <dbReference type="EMBL" id="OQD42450.1"/>
    </source>
</evidence>
<organism evidence="2 3">
    <name type="scientific">Croceivirga radicis</name>
    <dbReference type="NCBI Taxonomy" id="1929488"/>
    <lineage>
        <taxon>Bacteria</taxon>
        <taxon>Pseudomonadati</taxon>
        <taxon>Bacteroidota</taxon>
        <taxon>Flavobacteriia</taxon>
        <taxon>Flavobacteriales</taxon>
        <taxon>Flavobacteriaceae</taxon>
        <taxon>Croceivirga</taxon>
    </lineage>
</organism>
<accession>A0A1V6LQH5</accession>
<dbReference type="Gene3D" id="2.60.120.10">
    <property type="entry name" value="Jelly Rolls"/>
    <property type="match status" value="1"/>
</dbReference>
<protein>
    <submittedName>
        <fullName evidence="2">Cupin</fullName>
    </submittedName>
</protein>
<reference evidence="2 3" key="1">
    <citation type="submission" date="2016-12" db="EMBL/GenBank/DDBJ databases">
        <authorList>
            <person name="Song W.-J."/>
            <person name="Kurnit D.M."/>
        </authorList>
    </citation>
    <scope>NUCLEOTIDE SEQUENCE [LARGE SCALE GENOMIC DNA]</scope>
    <source>
        <strain evidence="2 3">HSG9</strain>
    </source>
</reference>
<name>A0A1V6LQH5_9FLAO</name>
<sequence length="137" mass="15902">MKRLLFFFIILISFITYGQNGQIPIEDAINSFDIDSVQKTKVGYQYWFLSKEELDGRTIKMSVVKPGLFTHAPHKHIQDEFFFILEGKAKFYLNGEERIVGPLTSLYCPSWSMHGIANAGEEELKYLVLQKYPKTEE</sequence>
<dbReference type="InterPro" id="IPR011051">
    <property type="entry name" value="RmlC_Cupin_sf"/>
</dbReference>
<comment type="caution">
    <text evidence="2">The sequence shown here is derived from an EMBL/GenBank/DDBJ whole genome shotgun (WGS) entry which is preliminary data.</text>
</comment>
<evidence type="ECO:0000313" key="3">
    <source>
        <dbReference type="Proteomes" id="UP000191680"/>
    </source>
</evidence>
<gene>
    <name evidence="2" type="ORF">BUL40_09995</name>
</gene>
<keyword evidence="3" id="KW-1185">Reference proteome</keyword>
<proteinExistence type="predicted"/>